<comment type="caution">
    <text evidence="3">The sequence shown here is derived from an EMBL/GenBank/DDBJ whole genome shotgun (WGS) entry which is preliminary data.</text>
</comment>
<dbReference type="InterPro" id="IPR000873">
    <property type="entry name" value="AMP-dep_synth/lig_dom"/>
</dbReference>
<dbReference type="GO" id="GO:0016874">
    <property type="term" value="F:ligase activity"/>
    <property type="evidence" value="ECO:0007669"/>
    <property type="project" value="UniProtKB-KW"/>
</dbReference>
<dbReference type="Gene3D" id="3.30.300.30">
    <property type="match status" value="1"/>
</dbReference>
<evidence type="ECO:0000259" key="1">
    <source>
        <dbReference type="Pfam" id="PF00501"/>
    </source>
</evidence>
<evidence type="ECO:0000259" key="2">
    <source>
        <dbReference type="Pfam" id="PF14535"/>
    </source>
</evidence>
<keyword evidence="4" id="KW-1185">Reference proteome</keyword>
<dbReference type="EMBL" id="BAAAXF010000051">
    <property type="protein sequence ID" value="GAA3500039.1"/>
    <property type="molecule type" value="Genomic_DNA"/>
</dbReference>
<reference evidence="4" key="1">
    <citation type="journal article" date="2019" name="Int. J. Syst. Evol. Microbiol.">
        <title>The Global Catalogue of Microorganisms (GCM) 10K type strain sequencing project: providing services to taxonomists for standard genome sequencing and annotation.</title>
        <authorList>
            <consortium name="The Broad Institute Genomics Platform"/>
            <consortium name="The Broad Institute Genome Sequencing Center for Infectious Disease"/>
            <person name="Wu L."/>
            <person name="Ma J."/>
        </authorList>
    </citation>
    <scope>NUCLEOTIDE SEQUENCE [LARGE SCALE GENOMIC DNA]</scope>
    <source>
        <strain evidence="4">JCM 4816</strain>
    </source>
</reference>
<feature type="domain" description="AMP-dependent ligase C-terminal" evidence="2">
    <location>
        <begin position="358"/>
        <end position="449"/>
    </location>
</feature>
<accession>A0ABP6TY46</accession>
<dbReference type="SUPFAM" id="SSF56801">
    <property type="entry name" value="Acetyl-CoA synthetase-like"/>
    <property type="match status" value="1"/>
</dbReference>
<evidence type="ECO:0000313" key="4">
    <source>
        <dbReference type="Proteomes" id="UP001501455"/>
    </source>
</evidence>
<dbReference type="InterPro" id="IPR028154">
    <property type="entry name" value="AMP-dep_Lig_C"/>
</dbReference>
<dbReference type="PANTHER" id="PTHR43845:SF1">
    <property type="entry name" value="BLR5969 PROTEIN"/>
    <property type="match status" value="1"/>
</dbReference>
<keyword evidence="3" id="KW-0436">Ligase</keyword>
<proteinExistence type="predicted"/>
<dbReference type="Pfam" id="PF00501">
    <property type="entry name" value="AMP-binding"/>
    <property type="match status" value="1"/>
</dbReference>
<dbReference type="Gene3D" id="3.40.50.12780">
    <property type="entry name" value="N-terminal domain of ligase-like"/>
    <property type="match status" value="1"/>
</dbReference>
<dbReference type="Proteomes" id="UP001501455">
    <property type="component" value="Unassembled WGS sequence"/>
</dbReference>
<dbReference type="PANTHER" id="PTHR43845">
    <property type="entry name" value="BLR5969 PROTEIN"/>
    <property type="match status" value="1"/>
</dbReference>
<sequence length="455" mass="51380">MSVCAPARIPGDLTGDGGNVEYWNPKAETMPRQELEAWQWRKLQRALRHARTHSPFWRDRLPDEITSMEDYTRRVPLLHKPDLLAAQELAPPYGTWPSIDPARGMRHHQTSGTSGNPPVRTIDTAGDWTWSVDTFCTSLHAMGVRPHHKGMVAFGYGLFMGFWGMHYALERMGCTIVPAGGLDSRTRIRLLVDYGIEVVGLTPSYAMRLIETAREMGIDLAKEANVKIILAGAEPRSKFTTRTIEEAFGARVFNAAGTTEFGGVFMFECPARRNACHIIESSVIEEVLHPETKQPVGYGEEGVRVTTGLSREGMQLFRHWTEDLVVRQPWSACGCGRTWDFYDGGILRRVDDMRKIRGVSVTPVMIEDVVRAFDEVSEFKTSIRSVRGLDTVFIEVEPRIVPGGDLTTLTRRITEEFKREIGIRPEVELAPEGSLPRQEWKATRFHDERALVSQR</sequence>
<name>A0ABP6TY46_9ACTN</name>
<dbReference type="InterPro" id="IPR045851">
    <property type="entry name" value="AMP-bd_C_sf"/>
</dbReference>
<protein>
    <submittedName>
        <fullName evidence="3">Phenylacetate--CoA ligase family protein</fullName>
    </submittedName>
</protein>
<organism evidence="3 4">
    <name type="scientific">Streptomyces prasinosporus</name>
    <dbReference type="NCBI Taxonomy" id="68256"/>
    <lineage>
        <taxon>Bacteria</taxon>
        <taxon>Bacillati</taxon>
        <taxon>Actinomycetota</taxon>
        <taxon>Actinomycetes</taxon>
        <taxon>Kitasatosporales</taxon>
        <taxon>Streptomycetaceae</taxon>
        <taxon>Streptomyces</taxon>
        <taxon>Streptomyces albogriseolus group</taxon>
    </lineage>
</organism>
<gene>
    <name evidence="3" type="ORF">GCM10019016_071440</name>
</gene>
<dbReference type="Pfam" id="PF14535">
    <property type="entry name" value="AMP-binding_C_2"/>
    <property type="match status" value="1"/>
</dbReference>
<feature type="domain" description="AMP-dependent synthetase/ligase" evidence="1">
    <location>
        <begin position="110"/>
        <end position="302"/>
    </location>
</feature>
<dbReference type="RefSeq" id="WP_345580874.1">
    <property type="nucleotide sequence ID" value="NZ_BAAAXF010000051.1"/>
</dbReference>
<dbReference type="InterPro" id="IPR042099">
    <property type="entry name" value="ANL_N_sf"/>
</dbReference>
<evidence type="ECO:0000313" key="3">
    <source>
        <dbReference type="EMBL" id="GAA3500039.1"/>
    </source>
</evidence>